<dbReference type="EMBL" id="CP045273">
    <property type="protein sequence ID" value="QJX80561.1"/>
    <property type="molecule type" value="Genomic_DNA"/>
</dbReference>
<dbReference type="GO" id="GO:0051301">
    <property type="term" value="P:cell division"/>
    <property type="evidence" value="ECO:0007669"/>
    <property type="project" value="InterPro"/>
</dbReference>
<name>A0A6M6E0D2_PRIMG</name>
<dbReference type="Proteomes" id="UP000501076">
    <property type="component" value="Plasmid pFDU301A"/>
</dbReference>
<gene>
    <name evidence="18" type="ORF">FDZ14_31215</name>
</gene>
<reference evidence="18 19" key="1">
    <citation type="submission" date="2019-10" db="EMBL/GenBank/DDBJ databases">
        <title>Complete genome sequences for adaption low water activity.</title>
        <authorList>
            <person name="Zhao L."/>
            <person name="Zhong J."/>
        </authorList>
    </citation>
    <scope>NUCLEOTIDE SEQUENCE [LARGE SCALE GENOMIC DNA]</scope>
    <source>
        <strain evidence="18 19">FDU301</strain>
        <plasmid evidence="19">pfdu301a</plasmid>
    </source>
</reference>
<proteinExistence type="inferred from homology"/>
<comment type="subcellular location">
    <subcellularLocation>
        <location evidence="1">Membrane</location>
        <topology evidence="1">Multi-pass membrane protein</topology>
    </subcellularLocation>
</comment>
<comment type="similarity">
    <text evidence="11">Belongs to the SEDS family. FtsW subfamily.</text>
</comment>
<geneLocation type="plasmid" evidence="19">
    <name>pfdu301a</name>
</geneLocation>
<feature type="transmembrane region" description="Helical" evidence="17">
    <location>
        <begin position="305"/>
        <end position="329"/>
    </location>
</feature>
<evidence type="ECO:0000256" key="4">
    <source>
        <dbReference type="ARBA" id="ARBA00022692"/>
    </source>
</evidence>
<evidence type="ECO:0000256" key="2">
    <source>
        <dbReference type="ARBA" id="ARBA00022676"/>
    </source>
</evidence>
<feature type="transmembrane region" description="Helical" evidence="17">
    <location>
        <begin position="116"/>
        <end position="132"/>
    </location>
</feature>
<comment type="function">
    <text evidence="16">Peptidoglycan polymerase that is essential for cell division.</text>
</comment>
<dbReference type="GO" id="GO:0008360">
    <property type="term" value="P:regulation of cell shape"/>
    <property type="evidence" value="ECO:0007669"/>
    <property type="project" value="UniProtKB-KW"/>
</dbReference>
<dbReference type="RefSeq" id="WP_171778556.1">
    <property type="nucleotide sequence ID" value="NZ_CP045273.1"/>
</dbReference>
<evidence type="ECO:0000256" key="10">
    <source>
        <dbReference type="ARBA" id="ARBA00033270"/>
    </source>
</evidence>
<keyword evidence="18" id="KW-0614">Plasmid</keyword>
<keyword evidence="7 17" id="KW-1133">Transmembrane helix</keyword>
<evidence type="ECO:0000256" key="9">
    <source>
        <dbReference type="ARBA" id="ARBA00032370"/>
    </source>
</evidence>
<evidence type="ECO:0000313" key="18">
    <source>
        <dbReference type="EMBL" id="QJX80561.1"/>
    </source>
</evidence>
<evidence type="ECO:0000256" key="1">
    <source>
        <dbReference type="ARBA" id="ARBA00004141"/>
    </source>
</evidence>
<evidence type="ECO:0000256" key="11">
    <source>
        <dbReference type="ARBA" id="ARBA00038053"/>
    </source>
</evidence>
<dbReference type="EC" id="2.4.99.28" evidence="14"/>
<protein>
    <recommendedName>
        <fullName evidence="12">Probable peptidoglycan glycosyltransferase FtsW</fullName>
        <ecNumber evidence="14">2.4.99.28</ecNumber>
    </recommendedName>
    <alternativeName>
        <fullName evidence="13">Cell division protein FtsW</fullName>
    </alternativeName>
    <alternativeName>
        <fullName evidence="10">Cell wall polymerase</fullName>
    </alternativeName>
    <alternativeName>
        <fullName evidence="9">Peptidoglycan polymerase</fullName>
    </alternativeName>
</protein>
<evidence type="ECO:0000256" key="8">
    <source>
        <dbReference type="ARBA" id="ARBA00023136"/>
    </source>
</evidence>
<keyword evidence="2" id="KW-0328">Glycosyltransferase</keyword>
<dbReference type="GO" id="GO:0009252">
    <property type="term" value="P:peptidoglycan biosynthetic process"/>
    <property type="evidence" value="ECO:0007669"/>
    <property type="project" value="UniProtKB-KW"/>
</dbReference>
<keyword evidence="8 17" id="KW-0472">Membrane</keyword>
<comment type="catalytic activity">
    <reaction evidence="15">
        <text>[GlcNAc-(1-&gt;4)-Mur2Ac(oyl-L-Ala-gamma-D-Glu-L-Lys-D-Ala-D-Ala)](n)-di-trans,octa-cis-undecaprenyl diphosphate + beta-D-GlcNAc-(1-&gt;4)-Mur2Ac(oyl-L-Ala-gamma-D-Glu-L-Lys-D-Ala-D-Ala)-di-trans,octa-cis-undecaprenyl diphosphate = [GlcNAc-(1-&gt;4)-Mur2Ac(oyl-L-Ala-gamma-D-Glu-L-Lys-D-Ala-D-Ala)](n+1)-di-trans,octa-cis-undecaprenyl diphosphate + di-trans,octa-cis-undecaprenyl diphosphate + H(+)</text>
        <dbReference type="Rhea" id="RHEA:23708"/>
        <dbReference type="Rhea" id="RHEA-COMP:9602"/>
        <dbReference type="Rhea" id="RHEA-COMP:9603"/>
        <dbReference type="ChEBI" id="CHEBI:15378"/>
        <dbReference type="ChEBI" id="CHEBI:58405"/>
        <dbReference type="ChEBI" id="CHEBI:60033"/>
        <dbReference type="ChEBI" id="CHEBI:78435"/>
        <dbReference type="EC" id="2.4.99.28"/>
    </reaction>
</comment>
<keyword evidence="5" id="KW-0133">Cell shape</keyword>
<dbReference type="InterPro" id="IPR018365">
    <property type="entry name" value="Cell_cycle_FtsW-rel_CS"/>
</dbReference>
<dbReference type="Pfam" id="PF01098">
    <property type="entry name" value="FTSW_RODA_SPOVE"/>
    <property type="match status" value="1"/>
</dbReference>
<organism evidence="18 19">
    <name type="scientific">Priestia megaterium</name>
    <name type="common">Bacillus megaterium</name>
    <dbReference type="NCBI Taxonomy" id="1404"/>
    <lineage>
        <taxon>Bacteria</taxon>
        <taxon>Bacillati</taxon>
        <taxon>Bacillota</taxon>
        <taxon>Bacilli</taxon>
        <taxon>Bacillales</taxon>
        <taxon>Bacillaceae</taxon>
        <taxon>Priestia</taxon>
    </lineage>
</organism>
<keyword evidence="6" id="KW-0573">Peptidoglycan synthesis</keyword>
<sequence length="372" mass="40778">MQKVRFHPLFTLLLLTLMLFGLMMIFSASSVKSLAETNNHSMYLYFQKQLVNNIVGLVAGVVVAMYPYTKWKGWMLWANGIMVILLMLVGFTPLGLTVNGAKRWLDLGVFQFQPSELAKVVMIITVAYWLSIAKKHNNLNTVHTLGKIAIYIIGMGALIGVPENHASVVMIIILVTGTMLYFAGLNRMLFFGGIFSGVAVGALIILTSEFRRQRVLTFLNPLADKLGDGYQITQNWYALGSGELFGVGLGLGRQKFGWLPENHTDFILGVIGEELGLAGVLFVIVLIVGLYLFGTSIALSAKDDFGSILVMGVMLLLLFQAAINMAVISGLFPVTGMPLPFVSYGGTSNIIMCMMMGCVYNVYSHTKNSELN</sequence>
<evidence type="ECO:0000256" key="14">
    <source>
        <dbReference type="ARBA" id="ARBA00044770"/>
    </source>
</evidence>
<feature type="transmembrane region" description="Helical" evidence="17">
    <location>
        <begin position="144"/>
        <end position="161"/>
    </location>
</feature>
<evidence type="ECO:0000256" key="3">
    <source>
        <dbReference type="ARBA" id="ARBA00022679"/>
    </source>
</evidence>
<feature type="transmembrane region" description="Helical" evidence="17">
    <location>
        <begin position="341"/>
        <end position="363"/>
    </location>
</feature>
<dbReference type="PANTHER" id="PTHR30474:SF2">
    <property type="entry name" value="PEPTIDOGLYCAN GLYCOSYLTRANSFERASE FTSW-RELATED"/>
    <property type="match status" value="1"/>
</dbReference>
<evidence type="ECO:0000256" key="17">
    <source>
        <dbReference type="SAM" id="Phobius"/>
    </source>
</evidence>
<dbReference type="GO" id="GO:0015648">
    <property type="term" value="F:lipid-linked peptidoglycan transporter activity"/>
    <property type="evidence" value="ECO:0007669"/>
    <property type="project" value="TreeGrafter"/>
</dbReference>
<feature type="transmembrane region" description="Helical" evidence="17">
    <location>
        <begin position="167"/>
        <end position="184"/>
    </location>
</feature>
<evidence type="ECO:0000256" key="12">
    <source>
        <dbReference type="ARBA" id="ARBA00041185"/>
    </source>
</evidence>
<dbReference type="InterPro" id="IPR001182">
    <property type="entry name" value="FtsW/RodA"/>
</dbReference>
<dbReference type="GO" id="GO:0005886">
    <property type="term" value="C:plasma membrane"/>
    <property type="evidence" value="ECO:0007669"/>
    <property type="project" value="TreeGrafter"/>
</dbReference>
<keyword evidence="4 17" id="KW-0812">Transmembrane</keyword>
<evidence type="ECO:0000256" key="7">
    <source>
        <dbReference type="ARBA" id="ARBA00022989"/>
    </source>
</evidence>
<evidence type="ECO:0000256" key="5">
    <source>
        <dbReference type="ARBA" id="ARBA00022960"/>
    </source>
</evidence>
<evidence type="ECO:0000256" key="6">
    <source>
        <dbReference type="ARBA" id="ARBA00022984"/>
    </source>
</evidence>
<feature type="transmembrane region" description="Helical" evidence="17">
    <location>
        <begin position="76"/>
        <end position="96"/>
    </location>
</feature>
<dbReference type="GO" id="GO:0032153">
    <property type="term" value="C:cell division site"/>
    <property type="evidence" value="ECO:0007669"/>
    <property type="project" value="TreeGrafter"/>
</dbReference>
<evidence type="ECO:0000256" key="15">
    <source>
        <dbReference type="ARBA" id="ARBA00049902"/>
    </source>
</evidence>
<keyword evidence="3" id="KW-0808">Transferase</keyword>
<dbReference type="GO" id="GO:0008955">
    <property type="term" value="F:peptidoglycan glycosyltransferase activity"/>
    <property type="evidence" value="ECO:0007669"/>
    <property type="project" value="UniProtKB-EC"/>
</dbReference>
<evidence type="ECO:0000313" key="19">
    <source>
        <dbReference type="Proteomes" id="UP000501076"/>
    </source>
</evidence>
<dbReference type="PANTHER" id="PTHR30474">
    <property type="entry name" value="CELL CYCLE PROTEIN"/>
    <property type="match status" value="1"/>
</dbReference>
<evidence type="ECO:0000256" key="13">
    <source>
        <dbReference type="ARBA" id="ARBA00041418"/>
    </source>
</evidence>
<dbReference type="AlphaFoldDB" id="A0A6M6E0D2"/>
<evidence type="ECO:0000256" key="16">
    <source>
        <dbReference type="ARBA" id="ARBA00049966"/>
    </source>
</evidence>
<accession>A0A6M6E0D2</accession>
<dbReference type="PROSITE" id="PS00428">
    <property type="entry name" value="FTSW_RODA_SPOVE"/>
    <property type="match status" value="1"/>
</dbReference>
<feature type="transmembrane region" description="Helical" evidence="17">
    <location>
        <begin position="189"/>
        <end position="208"/>
    </location>
</feature>
<feature type="transmembrane region" description="Helical" evidence="17">
    <location>
        <begin position="51"/>
        <end position="69"/>
    </location>
</feature>
<feature type="transmembrane region" description="Helical" evidence="17">
    <location>
        <begin position="275"/>
        <end position="293"/>
    </location>
</feature>